<evidence type="ECO:0008006" key="4">
    <source>
        <dbReference type="Google" id="ProtNLM"/>
    </source>
</evidence>
<comment type="caution">
    <text evidence="2">The sequence shown here is derived from an EMBL/GenBank/DDBJ whole genome shotgun (WGS) entry which is preliminary data.</text>
</comment>
<dbReference type="InterPro" id="IPR045596">
    <property type="entry name" value="DUF6459"/>
</dbReference>
<dbReference type="Proteomes" id="UP000037247">
    <property type="component" value="Unassembled WGS sequence"/>
</dbReference>
<name>A0ABR5IDE6_9ACTN</name>
<organism evidence="2 3">
    <name type="scientific">Gordonia jacobaea</name>
    <dbReference type="NCBI Taxonomy" id="122202"/>
    <lineage>
        <taxon>Bacteria</taxon>
        <taxon>Bacillati</taxon>
        <taxon>Actinomycetota</taxon>
        <taxon>Actinomycetes</taxon>
        <taxon>Mycobacteriales</taxon>
        <taxon>Gordoniaceae</taxon>
        <taxon>Gordonia</taxon>
    </lineage>
</organism>
<dbReference type="EMBL" id="LDTZ01000016">
    <property type="protein sequence ID" value="KNA91595.1"/>
    <property type="molecule type" value="Genomic_DNA"/>
</dbReference>
<accession>A0ABR5IDE6</accession>
<evidence type="ECO:0000256" key="1">
    <source>
        <dbReference type="SAM" id="MobiDB-lite"/>
    </source>
</evidence>
<dbReference type="Pfam" id="PF20060">
    <property type="entry name" value="DUF6459"/>
    <property type="match status" value="1"/>
</dbReference>
<feature type="region of interest" description="Disordered" evidence="1">
    <location>
        <begin position="37"/>
        <end position="64"/>
    </location>
</feature>
<proteinExistence type="predicted"/>
<keyword evidence="3" id="KW-1185">Reference proteome</keyword>
<reference evidence="2 3" key="1">
    <citation type="submission" date="2015-05" db="EMBL/GenBank/DDBJ databases">
        <title>Draft genome sequence of the bacterium Gordonia jacobaea a new member of the Gordonia genus.</title>
        <authorList>
            <person name="Jimenez-Galisteo G."/>
            <person name="Dominguez A."/>
            <person name="Munoz E."/>
            <person name="Vinas M."/>
        </authorList>
    </citation>
    <scope>NUCLEOTIDE SEQUENCE [LARGE SCALE GENOMIC DNA]</scope>
    <source>
        <strain evidence="3">mv1</strain>
    </source>
</reference>
<evidence type="ECO:0000313" key="3">
    <source>
        <dbReference type="Proteomes" id="UP000037247"/>
    </source>
</evidence>
<sequence length="194" mass="21435">MTNTCTDHPSLEASPAPSRIRIMAAPDYEMCGPMTRATRDESPAAIPARSGADMQRQESPPRRATRAAAIAAREFSVGTLTMIFEVISRRRPASHLQHRVGMQVDDQIDALARARAAGDDMCIPTVRRVHVQMCDAGTAEIFGTYSRQGRSRAFAGRIERVPCRVRVAGQPRGRYSPVATRVEYRWQLVVLTLG</sequence>
<evidence type="ECO:0000313" key="2">
    <source>
        <dbReference type="EMBL" id="KNA91595.1"/>
    </source>
</evidence>
<gene>
    <name evidence="2" type="ORF">ABW18_10525</name>
</gene>
<protein>
    <recommendedName>
        <fullName evidence="4">DUF222 domain-containing protein</fullName>
    </recommendedName>
</protein>